<proteinExistence type="predicted"/>
<keyword evidence="1" id="KW-0378">Hydrolase</keyword>
<gene>
    <name evidence="1" type="ORF">BECKFW1821A_GA0114235_105416</name>
</gene>
<evidence type="ECO:0000313" key="1">
    <source>
        <dbReference type="EMBL" id="VFJ55540.1"/>
    </source>
</evidence>
<reference evidence="1" key="1">
    <citation type="submission" date="2019-02" db="EMBL/GenBank/DDBJ databases">
        <authorList>
            <person name="Gruber-Vodicka R. H."/>
            <person name="Seah K. B. B."/>
        </authorList>
    </citation>
    <scope>NUCLEOTIDE SEQUENCE</scope>
    <source>
        <strain evidence="1">BECK_BZ15</strain>
    </source>
</reference>
<organism evidence="1">
    <name type="scientific">Candidatus Kentrum sp. FW</name>
    <dbReference type="NCBI Taxonomy" id="2126338"/>
    <lineage>
        <taxon>Bacteria</taxon>
        <taxon>Pseudomonadati</taxon>
        <taxon>Pseudomonadota</taxon>
        <taxon>Gammaproteobacteria</taxon>
        <taxon>Candidatus Kentrum</taxon>
    </lineage>
</organism>
<dbReference type="AlphaFoldDB" id="A0A450SNV3"/>
<dbReference type="Pfam" id="PF15738">
    <property type="entry name" value="YafQ_toxin"/>
    <property type="match status" value="1"/>
</dbReference>
<dbReference type="GO" id="GO:0004519">
    <property type="term" value="F:endonuclease activity"/>
    <property type="evidence" value="ECO:0007669"/>
    <property type="project" value="UniProtKB-KW"/>
</dbReference>
<keyword evidence="1" id="KW-0255">Endonuclease</keyword>
<accession>A0A450SNV3</accession>
<name>A0A450SNV3_9GAMM</name>
<dbReference type="SUPFAM" id="SSF143011">
    <property type="entry name" value="RelE-like"/>
    <property type="match status" value="1"/>
</dbReference>
<dbReference type="EMBL" id="CAADEW010000054">
    <property type="protein sequence ID" value="VFJ55540.1"/>
    <property type="molecule type" value="Genomic_DNA"/>
</dbReference>
<keyword evidence="1" id="KW-0540">Nuclease</keyword>
<protein>
    <submittedName>
        <fullName evidence="1">mRNA-degrading endonuclease (mRNA interferase) YafQ, toxin component of the YafQ-DinJ toxin-antitoxin module</fullName>
    </submittedName>
</protein>
<dbReference type="InterPro" id="IPR004386">
    <property type="entry name" value="Toxin_YafQ-like"/>
</dbReference>
<sequence>MTRPLIKSSAFARTAKQMSKKNKSLATDILATLETLSENAFHPSLKTHKLKGNLEGSWACSVAHDVRLIFEFIQHDGKEAILLAAIGSYHEVY</sequence>
<dbReference type="InterPro" id="IPR035093">
    <property type="entry name" value="RelE/ParE_toxin_dom_sf"/>
</dbReference>
<dbReference type="Gene3D" id="3.30.2310.20">
    <property type="entry name" value="RelE-like"/>
    <property type="match status" value="1"/>
</dbReference>